<dbReference type="EMBL" id="UINC01017715">
    <property type="protein sequence ID" value="SVA73773.1"/>
    <property type="molecule type" value="Genomic_DNA"/>
</dbReference>
<dbReference type="Pfam" id="PF12796">
    <property type="entry name" value="Ank_2"/>
    <property type="match status" value="1"/>
</dbReference>
<dbReference type="Pfam" id="PF13857">
    <property type="entry name" value="Ank_5"/>
    <property type="match status" value="1"/>
</dbReference>
<dbReference type="PROSITE" id="PS50297">
    <property type="entry name" value="ANK_REP_REGION"/>
    <property type="match status" value="4"/>
</dbReference>
<dbReference type="SMART" id="SM00248">
    <property type="entry name" value="ANK"/>
    <property type="match status" value="6"/>
</dbReference>
<dbReference type="GO" id="GO:0070531">
    <property type="term" value="C:BRCA1-A complex"/>
    <property type="evidence" value="ECO:0007669"/>
    <property type="project" value="TreeGrafter"/>
</dbReference>
<dbReference type="GO" id="GO:0004842">
    <property type="term" value="F:ubiquitin-protein transferase activity"/>
    <property type="evidence" value="ECO:0007669"/>
    <property type="project" value="TreeGrafter"/>
</dbReference>
<reference evidence="3" key="1">
    <citation type="submission" date="2018-05" db="EMBL/GenBank/DDBJ databases">
        <authorList>
            <person name="Lanie J.A."/>
            <person name="Ng W.-L."/>
            <person name="Kazmierczak K.M."/>
            <person name="Andrzejewski T.M."/>
            <person name="Davidsen T.M."/>
            <person name="Wayne K.J."/>
            <person name="Tettelin H."/>
            <person name="Glass J.I."/>
            <person name="Rusch D."/>
            <person name="Podicherti R."/>
            <person name="Tsui H.-C.T."/>
            <person name="Winkler M.E."/>
        </authorList>
    </citation>
    <scope>NUCLEOTIDE SEQUENCE</scope>
</reference>
<dbReference type="InterPro" id="IPR036770">
    <property type="entry name" value="Ankyrin_rpt-contain_sf"/>
</dbReference>
<accession>A0A381YB86</accession>
<protein>
    <submittedName>
        <fullName evidence="3">Uncharacterized protein</fullName>
    </submittedName>
</protein>
<organism evidence="3">
    <name type="scientific">marine metagenome</name>
    <dbReference type="NCBI Taxonomy" id="408172"/>
    <lineage>
        <taxon>unclassified sequences</taxon>
        <taxon>metagenomes</taxon>
        <taxon>ecological metagenomes</taxon>
    </lineage>
</organism>
<feature type="non-terminal residue" evidence="3">
    <location>
        <position position="1"/>
    </location>
</feature>
<gene>
    <name evidence="3" type="ORF">METZ01_LOCUS126627</name>
</gene>
<dbReference type="GO" id="GO:0031436">
    <property type="term" value="C:BRCA1-BARD1 complex"/>
    <property type="evidence" value="ECO:0007669"/>
    <property type="project" value="TreeGrafter"/>
</dbReference>
<name>A0A381YB86_9ZZZZ</name>
<dbReference type="PRINTS" id="PR01415">
    <property type="entry name" value="ANKYRIN"/>
</dbReference>
<evidence type="ECO:0000313" key="3">
    <source>
        <dbReference type="EMBL" id="SVA73773.1"/>
    </source>
</evidence>
<dbReference type="SUPFAM" id="SSF48403">
    <property type="entry name" value="Ankyrin repeat"/>
    <property type="match status" value="1"/>
</dbReference>
<dbReference type="PROSITE" id="PS50088">
    <property type="entry name" value="ANK_REPEAT"/>
    <property type="match status" value="5"/>
</dbReference>
<dbReference type="PANTHER" id="PTHR24171">
    <property type="entry name" value="ANKYRIN REPEAT DOMAIN-CONTAINING PROTEIN 39-RELATED"/>
    <property type="match status" value="1"/>
</dbReference>
<dbReference type="Gene3D" id="1.25.40.20">
    <property type="entry name" value="Ankyrin repeat-containing domain"/>
    <property type="match status" value="2"/>
</dbReference>
<evidence type="ECO:0000256" key="1">
    <source>
        <dbReference type="ARBA" id="ARBA00022737"/>
    </source>
</evidence>
<proteinExistence type="predicted"/>
<evidence type="ECO:0000256" key="2">
    <source>
        <dbReference type="ARBA" id="ARBA00023043"/>
    </source>
</evidence>
<dbReference type="InterPro" id="IPR002110">
    <property type="entry name" value="Ankyrin_rpt"/>
</dbReference>
<dbReference type="AlphaFoldDB" id="A0A381YB86"/>
<sequence length="283" mass="29284">RRIHTRTAGFEPTGVTDITQGGYTPMLFAARQGNVDVARHLVAAGGDVNDVAPSGTSALVVAVHSGGTALATFLLEQGADPNAIEAGYSALHAATLRGDEILAKALLTAGADPDTPVTRGSPGRRNSPDYVLEHDVVGATAFWLAASFAEPVIMRALVDNGATPHSVMEDGTTPLMAATRARRRVEPGLTPNPIEDEKVVMEAARVAIDAGNDVNATDAAGNTALHTAASRRLSTVVQLLADSGANLNAQNEEGQTPLAMAVGRGRTENSTAALLRRLGAEDR</sequence>
<dbReference type="PANTHER" id="PTHR24171:SF8">
    <property type="entry name" value="BRCA1-ASSOCIATED RING DOMAIN PROTEIN 1"/>
    <property type="match status" value="1"/>
</dbReference>
<keyword evidence="2" id="KW-0040">ANK repeat</keyword>
<keyword evidence="1" id="KW-0677">Repeat</keyword>
<dbReference type="GO" id="GO:0085020">
    <property type="term" value="P:protein K6-linked ubiquitination"/>
    <property type="evidence" value="ECO:0007669"/>
    <property type="project" value="TreeGrafter"/>
</dbReference>